<evidence type="ECO:0000313" key="2">
    <source>
        <dbReference type="Proteomes" id="UP000006051"/>
    </source>
</evidence>
<dbReference type="EMBL" id="CP003283">
    <property type="protein sequence ID" value="AFL96980.1"/>
    <property type="molecule type" value="Genomic_DNA"/>
</dbReference>
<dbReference type="eggNOG" id="ENOG5032RMQ">
    <property type="taxonomic scope" value="Bacteria"/>
</dbReference>
<dbReference type="GeneID" id="97257493"/>
<dbReference type="KEGG" id="orh:Ornrh_0783"/>
<protein>
    <recommendedName>
        <fullName evidence="3">DUF4157 domain-containing protein</fullName>
    </recommendedName>
</protein>
<evidence type="ECO:0008006" key="3">
    <source>
        <dbReference type="Google" id="ProtNLM"/>
    </source>
</evidence>
<dbReference type="RefSeq" id="WP_014790581.1">
    <property type="nucleotide sequence ID" value="NC_018016.1"/>
</dbReference>
<evidence type="ECO:0000313" key="1">
    <source>
        <dbReference type="EMBL" id="AFL96980.1"/>
    </source>
</evidence>
<name>I3ZZ46_ORNRL</name>
<proteinExistence type="predicted"/>
<keyword evidence="2" id="KW-1185">Reference proteome</keyword>
<dbReference type="Proteomes" id="UP000006051">
    <property type="component" value="Chromosome"/>
</dbReference>
<gene>
    <name evidence="1" type="ordered locus">Ornrh_0783</name>
</gene>
<dbReference type="HOGENOM" id="CLU_137778_1_0_10"/>
<reference evidence="1 2" key="1">
    <citation type="submission" date="2012-06" db="EMBL/GenBank/DDBJ databases">
        <title>The complete genome of Ornithobacterium rhinotracheale DSM 15997.</title>
        <authorList>
            <consortium name="US DOE Joint Genome Institute (JGI-PGF)"/>
            <person name="Lucas S."/>
            <person name="Copeland A."/>
            <person name="Lapidus A."/>
            <person name="Goodwin L."/>
            <person name="Pitluck S."/>
            <person name="Peters L."/>
            <person name="Mikhailova N."/>
            <person name="Teshima H."/>
            <person name="Kyrpides N."/>
            <person name="Mavromatis K."/>
            <person name="Pagani I."/>
            <person name="Ivanova N."/>
            <person name="Ovchinnikova G."/>
            <person name="Zeytun A."/>
            <person name="Detter J.C."/>
            <person name="Han C."/>
            <person name="Land M."/>
            <person name="Hauser L."/>
            <person name="Markowitz V."/>
            <person name="Cheng J.-F."/>
            <person name="Hugenholtz P."/>
            <person name="Woyke T."/>
            <person name="Wu D."/>
            <person name="Lang E."/>
            <person name="Kopitz M."/>
            <person name="Brambilla E."/>
            <person name="Klenk H.-P."/>
            <person name="Eisen J.A."/>
        </authorList>
    </citation>
    <scope>NUCLEOTIDE SEQUENCE [LARGE SCALE GENOMIC DNA]</scope>
    <source>
        <strain evidence="2">ATCC 51463 / DSM 15997 / CCUG 23171 / LMG 9086</strain>
    </source>
</reference>
<dbReference type="PATRIC" id="fig|867902.3.peg.763"/>
<sequence length="108" mass="13343">MLIINTKWLAKNVTAMTIFPFILLKDKALRSDAHLINHERIHLKQQAELLIVPFYIWYFLEYLYHYIRLKDSYQAYRSICFEREAYAHESDSLYLKNRKFWGFWNYLK</sequence>
<accession>I3ZZ46</accession>
<dbReference type="AlphaFoldDB" id="I3ZZ46"/>
<dbReference type="STRING" id="867902.Ornrh_0783"/>
<dbReference type="GeneID" id="71569076"/>
<organism evidence="1 2">
    <name type="scientific">Ornithobacterium rhinotracheale (strain ATCC 51463 / DSM 15997 / CCUG 23171 / CIP 104009 / LMG 9086)</name>
    <dbReference type="NCBI Taxonomy" id="867902"/>
    <lineage>
        <taxon>Bacteria</taxon>
        <taxon>Pseudomonadati</taxon>
        <taxon>Bacteroidota</taxon>
        <taxon>Flavobacteriia</taxon>
        <taxon>Flavobacteriales</taxon>
        <taxon>Weeksellaceae</taxon>
        <taxon>Ornithobacterium</taxon>
    </lineage>
</organism>